<protein>
    <submittedName>
        <fullName evidence="1">Uncharacterized protein</fullName>
    </submittedName>
</protein>
<accession>A0AAV8ZI56</accession>
<reference evidence="1" key="1">
    <citation type="journal article" date="2023" name="Insect Mol. Biol.">
        <title>Genome sequencing provides insights into the evolution of gene families encoding plant cell wall-degrading enzymes in longhorned beetles.</title>
        <authorList>
            <person name="Shin N.R."/>
            <person name="Okamura Y."/>
            <person name="Kirsch R."/>
            <person name="Pauchet Y."/>
        </authorList>
    </citation>
    <scope>NUCLEOTIDE SEQUENCE</scope>
    <source>
        <strain evidence="1">RBIC_L_NR</strain>
    </source>
</reference>
<comment type="caution">
    <text evidence="1">The sequence shown here is derived from an EMBL/GenBank/DDBJ whole genome shotgun (WGS) entry which is preliminary data.</text>
</comment>
<feature type="non-terminal residue" evidence="1">
    <location>
        <position position="1"/>
    </location>
</feature>
<sequence>TKVIRNLSDRLRFVRSMGQIQGSAGHPRTTRTLAIKKQVIARVEEAPRCSTRHIGRTLGIHNNLVGRTIKNENDHHIVTLNLTTYYLMVLNDIEIIITNNLTLVVNSFLSCCATSEEIQNEIDSLLHCLLGSSLFYQTAIAKVEECTNTIDEESETMCSVIKTHFEKCSKPVVRLFEECLPEKSREIPSFVTRSILSVSEHLCKTDGEHIFELSNPCVRSQNYKTKRCLRRIQSKLQQYNSKVPSKEEICEFMSSFKGCFESHLHSSCGHIKTREAFLNLYNAALTPCQGPALNEIELLEPHREWEVAEA</sequence>
<dbReference type="EMBL" id="JANEYF010001344">
    <property type="protein sequence ID" value="KAJ8964561.1"/>
    <property type="molecule type" value="Genomic_DNA"/>
</dbReference>
<evidence type="ECO:0000313" key="1">
    <source>
        <dbReference type="EMBL" id="KAJ8964561.1"/>
    </source>
</evidence>
<keyword evidence="2" id="KW-1185">Reference proteome</keyword>
<proteinExistence type="predicted"/>
<organism evidence="1 2">
    <name type="scientific">Rhamnusium bicolor</name>
    <dbReference type="NCBI Taxonomy" id="1586634"/>
    <lineage>
        <taxon>Eukaryota</taxon>
        <taxon>Metazoa</taxon>
        <taxon>Ecdysozoa</taxon>
        <taxon>Arthropoda</taxon>
        <taxon>Hexapoda</taxon>
        <taxon>Insecta</taxon>
        <taxon>Pterygota</taxon>
        <taxon>Neoptera</taxon>
        <taxon>Endopterygota</taxon>
        <taxon>Coleoptera</taxon>
        <taxon>Polyphaga</taxon>
        <taxon>Cucujiformia</taxon>
        <taxon>Chrysomeloidea</taxon>
        <taxon>Cerambycidae</taxon>
        <taxon>Lepturinae</taxon>
        <taxon>Rhagiini</taxon>
        <taxon>Rhamnusium</taxon>
    </lineage>
</organism>
<dbReference type="InterPro" id="IPR009832">
    <property type="entry name" value="DUF1397"/>
</dbReference>
<gene>
    <name evidence="1" type="ORF">NQ314_004865</name>
</gene>
<evidence type="ECO:0000313" key="2">
    <source>
        <dbReference type="Proteomes" id="UP001162156"/>
    </source>
</evidence>
<dbReference type="Pfam" id="PF07165">
    <property type="entry name" value="DUF1397"/>
    <property type="match status" value="1"/>
</dbReference>
<dbReference type="AlphaFoldDB" id="A0AAV8ZI56"/>
<name>A0AAV8ZI56_9CUCU</name>
<dbReference type="Proteomes" id="UP001162156">
    <property type="component" value="Unassembled WGS sequence"/>
</dbReference>